<name>A0ABP7XDI7_9FLAO</name>
<dbReference type="InterPro" id="IPR046732">
    <property type="entry name" value="DUF6624"/>
</dbReference>
<dbReference type="Pfam" id="PF20329">
    <property type="entry name" value="DUF6624"/>
    <property type="match status" value="1"/>
</dbReference>
<keyword evidence="2" id="KW-1185">Reference proteome</keyword>
<dbReference type="Proteomes" id="UP001500459">
    <property type="component" value="Unassembled WGS sequence"/>
</dbReference>
<sequence length="385" mass="43563">MHLPVFDFRAYKIGTNIQEGMSVPEGAPEAIFEYNWKFKVDGKETIVTTNGDYPTVEGTFVDVETKMIDEGYIPPIHDFAIEKDGEDLTVEFLNKENLILIVQYNLSKSELEGMGAVKALTDKALAQGYDVIGLTASLPKDMSEMKQRFDLNFDYYNTDETALKTILRSNPGIVQVKKGTIVEKLHYNDADQLILEKVAPSKPRINIQLKSALDSIMKLDQAGRNAGDISWEEQQVIDSTNTLFIEEVIKKYGYPGKTLVGEKTSRAAWLILQHSDKIETYLPLIKEAGAKAELPLTSVAMMEDRYLMQQHKEQLYGTQGKKLHAGTKEELPIIWPIQNADSVNERRTKVGFEATIEEYCQHLLGVEYKKYTLDEITKLEAKIPQ</sequence>
<dbReference type="EMBL" id="BAABCW010000003">
    <property type="protein sequence ID" value="GAA4112669.1"/>
    <property type="molecule type" value="Genomic_DNA"/>
</dbReference>
<comment type="caution">
    <text evidence="1">The sequence shown here is derived from an EMBL/GenBank/DDBJ whole genome shotgun (WGS) entry which is preliminary data.</text>
</comment>
<evidence type="ECO:0008006" key="3">
    <source>
        <dbReference type="Google" id="ProtNLM"/>
    </source>
</evidence>
<reference evidence="2" key="1">
    <citation type="journal article" date="2019" name="Int. J. Syst. Evol. Microbiol.">
        <title>The Global Catalogue of Microorganisms (GCM) 10K type strain sequencing project: providing services to taxonomists for standard genome sequencing and annotation.</title>
        <authorList>
            <consortium name="The Broad Institute Genomics Platform"/>
            <consortium name="The Broad Institute Genome Sequencing Center for Infectious Disease"/>
            <person name="Wu L."/>
            <person name="Ma J."/>
        </authorList>
    </citation>
    <scope>NUCLEOTIDE SEQUENCE [LARGE SCALE GENOMIC DNA]</scope>
    <source>
        <strain evidence="2">JCM 17106</strain>
    </source>
</reference>
<accession>A0ABP7XDI7</accession>
<evidence type="ECO:0000313" key="1">
    <source>
        <dbReference type="EMBL" id="GAA4112669.1"/>
    </source>
</evidence>
<evidence type="ECO:0000313" key="2">
    <source>
        <dbReference type="Proteomes" id="UP001500459"/>
    </source>
</evidence>
<gene>
    <name evidence="1" type="ORF">GCM10022393_11220</name>
</gene>
<organism evidence="1 2">
    <name type="scientific">Aquimarina addita</name>
    <dbReference type="NCBI Taxonomy" id="870485"/>
    <lineage>
        <taxon>Bacteria</taxon>
        <taxon>Pseudomonadati</taxon>
        <taxon>Bacteroidota</taxon>
        <taxon>Flavobacteriia</taxon>
        <taxon>Flavobacteriales</taxon>
        <taxon>Flavobacteriaceae</taxon>
        <taxon>Aquimarina</taxon>
    </lineage>
</organism>
<protein>
    <recommendedName>
        <fullName evidence="3">Transaldolase</fullName>
    </recommendedName>
</protein>
<proteinExistence type="predicted"/>